<evidence type="ECO:0000259" key="13">
    <source>
        <dbReference type="Pfam" id="PF07731"/>
    </source>
</evidence>
<organism evidence="15 16">
    <name type="scientific">Diplodia seriata</name>
    <dbReference type="NCBI Taxonomy" id="420778"/>
    <lineage>
        <taxon>Eukaryota</taxon>
        <taxon>Fungi</taxon>
        <taxon>Dikarya</taxon>
        <taxon>Ascomycota</taxon>
        <taxon>Pezizomycotina</taxon>
        <taxon>Dothideomycetes</taxon>
        <taxon>Dothideomycetes incertae sedis</taxon>
        <taxon>Botryosphaeriales</taxon>
        <taxon>Botryosphaeriaceae</taxon>
        <taxon>Diplodia</taxon>
    </lineage>
</organism>
<dbReference type="AlphaFoldDB" id="A0A1S8BKY7"/>
<dbReference type="Pfam" id="PF07732">
    <property type="entry name" value="Cu-oxidase_3"/>
    <property type="match status" value="1"/>
</dbReference>
<evidence type="ECO:0000256" key="10">
    <source>
        <dbReference type="SAM" id="MobiDB-lite"/>
    </source>
</evidence>
<evidence type="ECO:0000256" key="5">
    <source>
        <dbReference type="ARBA" id="ARBA00022723"/>
    </source>
</evidence>
<evidence type="ECO:0000256" key="3">
    <source>
        <dbReference type="ARBA" id="ARBA00010609"/>
    </source>
</evidence>
<dbReference type="SMR" id="A0A1S8BKY7"/>
<name>A0A1S8BKY7_9PEZI</name>
<keyword evidence="6" id="KW-0560">Oxidoreductase</keyword>
<comment type="cofactor">
    <cofactor evidence="2">
        <name>Cu cation</name>
        <dbReference type="ChEBI" id="CHEBI:23378"/>
    </cofactor>
</comment>
<dbReference type="Pfam" id="PF00394">
    <property type="entry name" value="Cu-oxidase"/>
    <property type="match status" value="1"/>
</dbReference>
<keyword evidence="7" id="KW-0186">Copper</keyword>
<dbReference type="GO" id="GO:0046274">
    <property type="term" value="P:lignin catabolic process"/>
    <property type="evidence" value="ECO:0007669"/>
    <property type="project" value="UniProtKB-KW"/>
</dbReference>
<dbReference type="InterPro" id="IPR011707">
    <property type="entry name" value="Cu-oxidase-like_N"/>
</dbReference>
<dbReference type="PANTHER" id="PTHR11709">
    <property type="entry name" value="MULTI-COPPER OXIDASE"/>
    <property type="match status" value="1"/>
</dbReference>
<keyword evidence="9" id="KW-0439">Lignin degradation</keyword>
<feature type="domain" description="Plastocyanin-like" evidence="12">
    <location>
        <begin position="279"/>
        <end position="415"/>
    </location>
</feature>
<dbReference type="InterPro" id="IPR008972">
    <property type="entry name" value="Cupredoxin"/>
</dbReference>
<sequence>MVSLKQIGVSLLALTAHTFAAAIPEAEPADLVVRQATTTVKSSSTTVKSSSTTAKSSSTSAASVSTTAKSSSTSVTVSVSVSASASSKASSSSVKSSSTTSRVPDAACTNSPSTRGCWKNGLSIAADFDNKYPTTGKTVKYTLTVTNVTDCQTYMSKGIGDGFCRPMLLINEQFPGPTINAEWGDQLEITVVNNMQDNGTSFHWHGIRQLNSCQMDGANGVTECPIPPGKSFTYKFHATQYGTTWYHSHHSAQYGDGIAGAIVINGPATANYDVDLGPVALTETYDETAWTKNWLALHVAAPPEPINILFNGSMVNTAGGGKYNTITVTKGKTYRLRLINMSVDTFFVFSMDGHQFQIITSDLVPVHPYNATSIMMGIGQRYDIVFTADQPASNYWMRAEIADCSNNLLKGSSSVVLGGILNYDGFDKTDLPVSSSSTIETSACANEPYTKLIPWWETTVPKDQFAASLEGIDLTFNGAATVENQTVVQWYLNDSAMNVDWGRPTLQYFADGDTNYTDSMNVFQMPAEGKWSFWIIHNNLKTFGLDHPIHLHGHDFFHLGAGVGDWDGDVDKLTFNNPMRRDVMILPGSTSGGYLIIAFPADNPGAWLMHCHIVSTILSAWPAALTHLQAWHVTDGLSLQFVENPGSFTGDLSGMKQNCANWNAYDPAYEKEVGDSGL</sequence>
<feature type="region of interest" description="Disordered" evidence="10">
    <location>
        <begin position="42"/>
        <end position="63"/>
    </location>
</feature>
<evidence type="ECO:0000256" key="2">
    <source>
        <dbReference type="ARBA" id="ARBA00001935"/>
    </source>
</evidence>
<dbReference type="CDD" id="cd13901">
    <property type="entry name" value="CuRO_3_MaLCC_like"/>
    <property type="match status" value="1"/>
</dbReference>
<dbReference type="GO" id="GO:0052716">
    <property type="term" value="F:hydroquinone:oxygen oxidoreductase activity"/>
    <property type="evidence" value="ECO:0007669"/>
    <property type="project" value="UniProtKB-EC"/>
</dbReference>
<dbReference type="Proteomes" id="UP000190776">
    <property type="component" value="Unassembled WGS sequence"/>
</dbReference>
<feature type="compositionally biased region" description="Low complexity" evidence="10">
    <location>
        <begin position="90"/>
        <end position="101"/>
    </location>
</feature>
<evidence type="ECO:0000313" key="16">
    <source>
        <dbReference type="Proteomes" id="UP000190776"/>
    </source>
</evidence>
<keyword evidence="11" id="KW-0732">Signal</keyword>
<dbReference type="CDD" id="cd13854">
    <property type="entry name" value="CuRO_1_MaLCC_like"/>
    <property type="match status" value="1"/>
</dbReference>
<evidence type="ECO:0000256" key="1">
    <source>
        <dbReference type="ARBA" id="ARBA00000349"/>
    </source>
</evidence>
<dbReference type="FunFam" id="2.60.40.420:FF:000021">
    <property type="entry name" value="Extracellular dihydrogeodin oxidase/laccase"/>
    <property type="match status" value="1"/>
</dbReference>
<dbReference type="OrthoDB" id="2121828at2759"/>
<feature type="domain" description="Plastocyanin-like" evidence="14">
    <location>
        <begin position="165"/>
        <end position="267"/>
    </location>
</feature>
<keyword evidence="5" id="KW-0479">Metal-binding</keyword>
<reference evidence="15 16" key="1">
    <citation type="submission" date="2017-01" db="EMBL/GenBank/DDBJ databases">
        <title>Draft genome sequence of Diplodia seriata F98.1, a fungal species involved in grapevine trunk diseases.</title>
        <authorList>
            <person name="Robert-Siegwald G."/>
            <person name="Vallet J."/>
            <person name="Abou-Mansour E."/>
            <person name="Xu J."/>
            <person name="Rey P."/>
            <person name="Bertsch C."/>
            <person name="Rego C."/>
            <person name="Larignon P."/>
            <person name="Fontaine F."/>
            <person name="Lebrun M.-H."/>
        </authorList>
    </citation>
    <scope>NUCLEOTIDE SEQUENCE [LARGE SCALE GENOMIC DNA]</scope>
    <source>
        <strain evidence="15 16">F98.1</strain>
    </source>
</reference>
<feature type="chain" id="PRO_5012616723" description="laccase" evidence="11">
    <location>
        <begin position="23"/>
        <end position="678"/>
    </location>
</feature>
<proteinExistence type="inferred from homology"/>
<evidence type="ECO:0000256" key="4">
    <source>
        <dbReference type="ARBA" id="ARBA00012297"/>
    </source>
</evidence>
<dbReference type="InterPro" id="IPR011706">
    <property type="entry name" value="Cu-oxidase_C"/>
</dbReference>
<comment type="catalytic activity">
    <reaction evidence="1">
        <text>4 hydroquinone + O2 = 4 benzosemiquinone + 2 H2O</text>
        <dbReference type="Rhea" id="RHEA:11276"/>
        <dbReference type="ChEBI" id="CHEBI:15377"/>
        <dbReference type="ChEBI" id="CHEBI:15379"/>
        <dbReference type="ChEBI" id="CHEBI:17594"/>
        <dbReference type="ChEBI" id="CHEBI:17977"/>
        <dbReference type="EC" id="1.10.3.2"/>
    </reaction>
</comment>
<dbReference type="EMBL" id="MSZU01000075">
    <property type="protein sequence ID" value="OMP88167.1"/>
    <property type="molecule type" value="Genomic_DNA"/>
</dbReference>
<dbReference type="SUPFAM" id="SSF49503">
    <property type="entry name" value="Cupredoxins"/>
    <property type="match status" value="3"/>
</dbReference>
<dbReference type="CDD" id="cd13880">
    <property type="entry name" value="CuRO_2_MaLCC_like"/>
    <property type="match status" value="1"/>
</dbReference>
<comment type="caution">
    <text evidence="15">The sequence shown here is derived from an EMBL/GenBank/DDBJ whole genome shotgun (WGS) entry which is preliminary data.</text>
</comment>
<dbReference type="FunFam" id="2.60.40.420:FF:000045">
    <property type="entry name" value="Laccase 2"/>
    <property type="match status" value="1"/>
</dbReference>
<feature type="region of interest" description="Disordered" evidence="10">
    <location>
        <begin position="90"/>
        <end position="112"/>
    </location>
</feature>
<dbReference type="EC" id="1.10.3.2" evidence="4"/>
<evidence type="ECO:0000256" key="7">
    <source>
        <dbReference type="ARBA" id="ARBA00023008"/>
    </source>
</evidence>
<dbReference type="PANTHER" id="PTHR11709:SF87">
    <property type="entry name" value="LACCASE"/>
    <property type="match status" value="1"/>
</dbReference>
<dbReference type="STRING" id="420778.A0A1S8BKY7"/>
<evidence type="ECO:0000259" key="12">
    <source>
        <dbReference type="Pfam" id="PF00394"/>
    </source>
</evidence>
<evidence type="ECO:0000313" key="15">
    <source>
        <dbReference type="EMBL" id="OMP88167.1"/>
    </source>
</evidence>
<dbReference type="GO" id="GO:0005507">
    <property type="term" value="F:copper ion binding"/>
    <property type="evidence" value="ECO:0007669"/>
    <property type="project" value="InterPro"/>
</dbReference>
<feature type="domain" description="Plastocyanin-like" evidence="13">
    <location>
        <begin position="506"/>
        <end position="646"/>
    </location>
</feature>
<feature type="signal peptide" evidence="11">
    <location>
        <begin position="1"/>
        <end position="22"/>
    </location>
</feature>
<dbReference type="Gene3D" id="2.60.40.420">
    <property type="entry name" value="Cupredoxins - blue copper proteins"/>
    <property type="match status" value="3"/>
</dbReference>
<dbReference type="InterPro" id="IPR001117">
    <property type="entry name" value="Cu-oxidase_2nd"/>
</dbReference>
<evidence type="ECO:0000256" key="6">
    <source>
        <dbReference type="ARBA" id="ARBA00023002"/>
    </source>
</evidence>
<dbReference type="InterPro" id="IPR045087">
    <property type="entry name" value="Cu-oxidase_fam"/>
</dbReference>
<accession>A0A1S8BKY7</accession>
<evidence type="ECO:0000259" key="14">
    <source>
        <dbReference type="Pfam" id="PF07732"/>
    </source>
</evidence>
<protein>
    <recommendedName>
        <fullName evidence="4">laccase</fullName>
        <ecNumber evidence="4">1.10.3.2</ecNumber>
    </recommendedName>
</protein>
<evidence type="ECO:0000256" key="8">
    <source>
        <dbReference type="ARBA" id="ARBA00023180"/>
    </source>
</evidence>
<evidence type="ECO:0000256" key="11">
    <source>
        <dbReference type="SAM" id="SignalP"/>
    </source>
</evidence>
<comment type="similarity">
    <text evidence="3">Belongs to the multicopper oxidase family.</text>
</comment>
<gene>
    <name evidence="15" type="ORF">BK809_0002924</name>
</gene>
<keyword evidence="8" id="KW-0325">Glycoprotein</keyword>
<evidence type="ECO:0000256" key="9">
    <source>
        <dbReference type="ARBA" id="ARBA00023185"/>
    </source>
</evidence>
<dbReference type="Pfam" id="PF07731">
    <property type="entry name" value="Cu-oxidase_2"/>
    <property type="match status" value="1"/>
</dbReference>